<evidence type="ECO:0000259" key="1">
    <source>
        <dbReference type="Pfam" id="PF12728"/>
    </source>
</evidence>
<dbReference type="Proteomes" id="UP000251431">
    <property type="component" value="Unassembled WGS sequence"/>
</dbReference>
<sequence length="79" mass="9131">MSWYLKSYKFLGLGEVKHVEKLTMSVDEVASELGVSKTTIYTMAREKEIPHTKVRGRILFHRPTIEHWLITNTEGGEPK</sequence>
<dbReference type="Pfam" id="PF12728">
    <property type="entry name" value="HTH_17"/>
    <property type="match status" value="1"/>
</dbReference>
<organism evidence="2 3">
    <name type="scientific">Lysinibacillus capsici</name>
    <dbReference type="NCBI Taxonomy" id="2115968"/>
    <lineage>
        <taxon>Bacteria</taxon>
        <taxon>Bacillati</taxon>
        <taxon>Bacillota</taxon>
        <taxon>Bacilli</taxon>
        <taxon>Bacillales</taxon>
        <taxon>Bacillaceae</taxon>
        <taxon>Lysinibacillus</taxon>
    </lineage>
</organism>
<name>A0A2X0ZAH0_9BACI</name>
<accession>A0A2X0ZAH0</accession>
<protein>
    <submittedName>
        <fullName evidence="2">Excisionase family DNA binding domain-containing protein</fullName>
    </submittedName>
</protein>
<proteinExistence type="predicted"/>
<feature type="domain" description="Helix-turn-helix" evidence="1">
    <location>
        <begin position="24"/>
        <end position="69"/>
    </location>
</feature>
<dbReference type="SUPFAM" id="SSF46955">
    <property type="entry name" value="Putative DNA-binding domain"/>
    <property type="match status" value="1"/>
</dbReference>
<reference evidence="2 3" key="1">
    <citation type="submission" date="2018-06" db="EMBL/GenBank/DDBJ databases">
        <authorList>
            <consortium name="Pathogen Informatics"/>
            <person name="Doyle S."/>
        </authorList>
    </citation>
    <scope>NUCLEOTIDE SEQUENCE [LARGE SCALE GENOMIC DNA]</scope>
    <source>
        <strain evidence="2 3">NCTC7582</strain>
    </source>
</reference>
<dbReference type="InterPro" id="IPR010093">
    <property type="entry name" value="SinI_DNA-bd"/>
</dbReference>
<evidence type="ECO:0000313" key="2">
    <source>
        <dbReference type="EMBL" id="SPT98762.1"/>
    </source>
</evidence>
<dbReference type="EMBL" id="UAQE01000001">
    <property type="protein sequence ID" value="SPT98762.1"/>
    <property type="molecule type" value="Genomic_DNA"/>
</dbReference>
<dbReference type="InterPro" id="IPR009061">
    <property type="entry name" value="DNA-bd_dom_put_sf"/>
</dbReference>
<evidence type="ECO:0000313" key="3">
    <source>
        <dbReference type="Proteomes" id="UP000251431"/>
    </source>
</evidence>
<dbReference type="InterPro" id="IPR041657">
    <property type="entry name" value="HTH_17"/>
</dbReference>
<dbReference type="NCBIfam" id="TIGR01764">
    <property type="entry name" value="excise"/>
    <property type="match status" value="1"/>
</dbReference>
<dbReference type="GO" id="GO:0003677">
    <property type="term" value="F:DNA binding"/>
    <property type="evidence" value="ECO:0007669"/>
    <property type="project" value="InterPro"/>
</dbReference>
<dbReference type="AlphaFoldDB" id="A0A2X0ZAH0"/>
<gene>
    <name evidence="2" type="ORF">NCTC7582_01920</name>
</gene>